<evidence type="ECO:0000313" key="3">
    <source>
        <dbReference type="Proteomes" id="UP000573729"/>
    </source>
</evidence>
<keyword evidence="1" id="KW-0472">Membrane</keyword>
<dbReference type="AlphaFoldDB" id="A0A7W7BS19"/>
<dbReference type="RefSeq" id="WP_184218696.1">
    <property type="nucleotide sequence ID" value="NZ_JACHMD010000001.1"/>
</dbReference>
<sequence length="111" mass="11663">MNVAIDWFAFLQVFIAAMLAASLVVTFYAIGVRLLVRAGKAPVVAPAEFTDALTVITDKDRKRAAKAAAKAARKSPLTAAQKRVAFVAACASFTVCGLAVLGGLLLIVFNH</sequence>
<proteinExistence type="predicted"/>
<protein>
    <recommendedName>
        <fullName evidence="4">Peptidase</fullName>
    </recommendedName>
</protein>
<keyword evidence="1" id="KW-1133">Transmembrane helix</keyword>
<reference evidence="2 3" key="1">
    <citation type="submission" date="2020-08" db="EMBL/GenBank/DDBJ databases">
        <title>Sequencing the genomes of 1000 actinobacteria strains.</title>
        <authorList>
            <person name="Klenk H.-P."/>
        </authorList>
    </citation>
    <scope>NUCLEOTIDE SEQUENCE [LARGE SCALE GENOMIC DNA]</scope>
    <source>
        <strain evidence="2 3">DSM 24947</strain>
    </source>
</reference>
<keyword evidence="1" id="KW-0812">Transmembrane</keyword>
<evidence type="ECO:0000256" key="1">
    <source>
        <dbReference type="SAM" id="Phobius"/>
    </source>
</evidence>
<dbReference type="EMBL" id="JACHMD010000001">
    <property type="protein sequence ID" value="MBB4667781.1"/>
    <property type="molecule type" value="Genomic_DNA"/>
</dbReference>
<name>A0A7W7BS19_9MICO</name>
<gene>
    <name evidence="2" type="ORF">BKA24_002490</name>
</gene>
<organism evidence="2 3">
    <name type="scientific">Microbacterium marinum</name>
    <dbReference type="NCBI Taxonomy" id="421115"/>
    <lineage>
        <taxon>Bacteria</taxon>
        <taxon>Bacillati</taxon>
        <taxon>Actinomycetota</taxon>
        <taxon>Actinomycetes</taxon>
        <taxon>Micrococcales</taxon>
        <taxon>Microbacteriaceae</taxon>
        <taxon>Microbacterium</taxon>
    </lineage>
</organism>
<accession>A0A7W7BS19</accession>
<feature type="transmembrane region" description="Helical" evidence="1">
    <location>
        <begin position="84"/>
        <end position="109"/>
    </location>
</feature>
<feature type="transmembrane region" description="Helical" evidence="1">
    <location>
        <begin position="6"/>
        <end position="30"/>
    </location>
</feature>
<keyword evidence="3" id="KW-1185">Reference proteome</keyword>
<evidence type="ECO:0008006" key="4">
    <source>
        <dbReference type="Google" id="ProtNLM"/>
    </source>
</evidence>
<dbReference type="Proteomes" id="UP000573729">
    <property type="component" value="Unassembled WGS sequence"/>
</dbReference>
<comment type="caution">
    <text evidence="2">The sequence shown here is derived from an EMBL/GenBank/DDBJ whole genome shotgun (WGS) entry which is preliminary data.</text>
</comment>
<evidence type="ECO:0000313" key="2">
    <source>
        <dbReference type="EMBL" id="MBB4667781.1"/>
    </source>
</evidence>